<accession>A0A2N9IIG5</accession>
<name>A0A2N9IIG5_FAGSY</name>
<evidence type="ECO:0000256" key="1">
    <source>
        <dbReference type="SAM" id="MobiDB-lite"/>
    </source>
</evidence>
<organism evidence="3">
    <name type="scientific">Fagus sylvatica</name>
    <name type="common">Beechnut</name>
    <dbReference type="NCBI Taxonomy" id="28930"/>
    <lineage>
        <taxon>Eukaryota</taxon>
        <taxon>Viridiplantae</taxon>
        <taxon>Streptophyta</taxon>
        <taxon>Embryophyta</taxon>
        <taxon>Tracheophyta</taxon>
        <taxon>Spermatophyta</taxon>
        <taxon>Magnoliopsida</taxon>
        <taxon>eudicotyledons</taxon>
        <taxon>Gunneridae</taxon>
        <taxon>Pentapetalae</taxon>
        <taxon>rosids</taxon>
        <taxon>fabids</taxon>
        <taxon>Fagales</taxon>
        <taxon>Fagaceae</taxon>
        <taxon>Fagus</taxon>
    </lineage>
</organism>
<protein>
    <submittedName>
        <fullName evidence="3">Uncharacterized protein</fullName>
    </submittedName>
</protein>
<feature type="region of interest" description="Disordered" evidence="1">
    <location>
        <begin position="1"/>
        <end position="25"/>
    </location>
</feature>
<evidence type="ECO:0000313" key="2">
    <source>
        <dbReference type="EMBL" id="SPC88302.1"/>
    </source>
</evidence>
<reference evidence="3" key="1">
    <citation type="submission" date="2018-02" db="EMBL/GenBank/DDBJ databases">
        <authorList>
            <person name="Cohen D.B."/>
            <person name="Kent A.D."/>
        </authorList>
    </citation>
    <scope>NUCLEOTIDE SEQUENCE</scope>
</reference>
<gene>
    <name evidence="2" type="ORF">FSB_LOCUS16184</name>
    <name evidence="3" type="ORF">FSB_LOCUS52494</name>
</gene>
<dbReference type="EMBL" id="OIVN01005952">
    <property type="protein sequence ID" value="SPD24612.1"/>
    <property type="molecule type" value="Genomic_DNA"/>
</dbReference>
<dbReference type="AlphaFoldDB" id="A0A2N9IIG5"/>
<evidence type="ECO:0000313" key="3">
    <source>
        <dbReference type="EMBL" id="SPD24612.1"/>
    </source>
</evidence>
<sequence>MDRDSAAWTGRRTRSATSAPTTRSSSTWCFLSLSAPTSAPPE</sequence>
<dbReference type="EMBL" id="OIVN01000987">
    <property type="protein sequence ID" value="SPC88302.1"/>
    <property type="molecule type" value="Genomic_DNA"/>
</dbReference>
<proteinExistence type="predicted"/>